<organism evidence="1 2">
    <name type="scientific">Flavobacterium chuncheonense</name>
    <dbReference type="NCBI Taxonomy" id="2026653"/>
    <lineage>
        <taxon>Bacteria</taxon>
        <taxon>Pseudomonadati</taxon>
        <taxon>Bacteroidota</taxon>
        <taxon>Flavobacteriia</taxon>
        <taxon>Flavobacteriales</taxon>
        <taxon>Flavobacteriaceae</taxon>
        <taxon>Flavobacterium</taxon>
    </lineage>
</organism>
<dbReference type="RefSeq" id="WP_379812314.1">
    <property type="nucleotide sequence ID" value="NZ_JBHUPC010000017.1"/>
</dbReference>
<name>A0ABW5YNF1_9FLAO</name>
<evidence type="ECO:0000313" key="2">
    <source>
        <dbReference type="Proteomes" id="UP001597534"/>
    </source>
</evidence>
<gene>
    <name evidence="1" type="ORF">ACFS5J_11405</name>
</gene>
<accession>A0ABW5YNF1</accession>
<keyword evidence="2" id="KW-1185">Reference proteome</keyword>
<reference evidence="2" key="1">
    <citation type="journal article" date="2019" name="Int. J. Syst. Evol. Microbiol.">
        <title>The Global Catalogue of Microorganisms (GCM) 10K type strain sequencing project: providing services to taxonomists for standard genome sequencing and annotation.</title>
        <authorList>
            <consortium name="The Broad Institute Genomics Platform"/>
            <consortium name="The Broad Institute Genome Sequencing Center for Infectious Disease"/>
            <person name="Wu L."/>
            <person name="Ma J."/>
        </authorList>
    </citation>
    <scope>NUCLEOTIDE SEQUENCE [LARGE SCALE GENOMIC DNA]</scope>
    <source>
        <strain evidence="2">KCTC 22671</strain>
    </source>
</reference>
<evidence type="ECO:0000313" key="1">
    <source>
        <dbReference type="EMBL" id="MFD2892616.1"/>
    </source>
</evidence>
<dbReference type="Proteomes" id="UP001597534">
    <property type="component" value="Unassembled WGS sequence"/>
</dbReference>
<dbReference type="EMBL" id="JBHUPC010000017">
    <property type="protein sequence ID" value="MFD2892616.1"/>
    <property type="molecule type" value="Genomic_DNA"/>
</dbReference>
<protein>
    <recommendedName>
        <fullName evidence="3">Lipoprotein</fullName>
    </recommendedName>
</protein>
<comment type="caution">
    <text evidence="1">The sequence shown here is derived from an EMBL/GenBank/DDBJ whole genome shotgun (WGS) entry which is preliminary data.</text>
</comment>
<sequence length="239" mass="28572">MKDYIIKFSLFTLVLFLVGCNENKIEGHVINKSTLIEFRDNIHNEGKLELISNSSYKFDLLKKYFDNIEDFKETEKEINIYPNLILINKNFKILINYELIYIEYYNLENKNIKLFKNISLEEYKYFKFLNENNKWIDDLGNVYGLGNFKASNYSLCGLMLHNIEYKYKVGKWKFWNLKRELIAEGEFVTDSSIVRGRGGCDYYIKTSKIMNDKWNFYDSDGKLKNPHFEEIYILENATK</sequence>
<evidence type="ECO:0008006" key="3">
    <source>
        <dbReference type="Google" id="ProtNLM"/>
    </source>
</evidence>
<dbReference type="PROSITE" id="PS51257">
    <property type="entry name" value="PROKAR_LIPOPROTEIN"/>
    <property type="match status" value="1"/>
</dbReference>
<proteinExistence type="predicted"/>